<evidence type="ECO:0000256" key="4">
    <source>
        <dbReference type="ARBA" id="ARBA00023125"/>
    </source>
</evidence>
<feature type="region of interest" description="Disordered" evidence="7">
    <location>
        <begin position="38"/>
        <end position="340"/>
    </location>
</feature>
<evidence type="ECO:0000256" key="5">
    <source>
        <dbReference type="ARBA" id="ARBA00023163"/>
    </source>
</evidence>
<keyword evidence="4" id="KW-0238">DNA-binding</keyword>
<organism evidence="8 9">
    <name type="scientific">Gigaspora rosea</name>
    <dbReference type="NCBI Taxonomy" id="44941"/>
    <lineage>
        <taxon>Eukaryota</taxon>
        <taxon>Fungi</taxon>
        <taxon>Fungi incertae sedis</taxon>
        <taxon>Mucoromycota</taxon>
        <taxon>Glomeromycotina</taxon>
        <taxon>Glomeromycetes</taxon>
        <taxon>Diversisporales</taxon>
        <taxon>Gigasporaceae</taxon>
        <taxon>Gigaspora</taxon>
    </lineage>
</organism>
<keyword evidence="5" id="KW-0804">Transcription</keyword>
<gene>
    <name evidence="8" type="ORF">C2G38_51569</name>
</gene>
<dbReference type="EMBL" id="QKWP01001060">
    <property type="protein sequence ID" value="RIB12089.1"/>
    <property type="molecule type" value="Genomic_DNA"/>
</dbReference>
<dbReference type="PRINTS" id="PR00929">
    <property type="entry name" value="ATHOOK"/>
</dbReference>
<reference evidence="8 9" key="1">
    <citation type="submission" date="2018-06" db="EMBL/GenBank/DDBJ databases">
        <title>Comparative genomics reveals the genomic features of Rhizophagus irregularis, R. cerebriforme, R. diaphanum and Gigaspora rosea, and their symbiotic lifestyle signature.</title>
        <authorList>
            <person name="Morin E."/>
            <person name="San Clemente H."/>
            <person name="Chen E.C.H."/>
            <person name="De La Providencia I."/>
            <person name="Hainaut M."/>
            <person name="Kuo A."/>
            <person name="Kohler A."/>
            <person name="Murat C."/>
            <person name="Tang N."/>
            <person name="Roy S."/>
            <person name="Loubradou J."/>
            <person name="Henrissat B."/>
            <person name="Grigoriev I.V."/>
            <person name="Corradi N."/>
            <person name="Roux C."/>
            <person name="Martin F.M."/>
        </authorList>
    </citation>
    <scope>NUCLEOTIDE SEQUENCE [LARGE SCALE GENOMIC DNA]</scope>
    <source>
        <strain evidence="8 9">DAOM 194757</strain>
    </source>
</reference>
<evidence type="ECO:0000313" key="9">
    <source>
        <dbReference type="Proteomes" id="UP000266673"/>
    </source>
</evidence>
<evidence type="ECO:0000256" key="2">
    <source>
        <dbReference type="ARBA" id="ARBA00010812"/>
    </source>
</evidence>
<comment type="similarity">
    <text evidence="2">Belongs to the HMGA family.</text>
</comment>
<evidence type="ECO:0000256" key="3">
    <source>
        <dbReference type="ARBA" id="ARBA00023015"/>
    </source>
</evidence>
<feature type="compositionally biased region" description="Basic residues" evidence="7">
    <location>
        <begin position="225"/>
        <end position="235"/>
    </location>
</feature>
<dbReference type="GO" id="GO:0003677">
    <property type="term" value="F:DNA binding"/>
    <property type="evidence" value="ECO:0007669"/>
    <property type="project" value="UniProtKB-KW"/>
</dbReference>
<name>A0A397UTN3_9GLOM</name>
<feature type="compositionally biased region" description="Polar residues" evidence="7">
    <location>
        <begin position="214"/>
        <end position="224"/>
    </location>
</feature>
<evidence type="ECO:0000256" key="7">
    <source>
        <dbReference type="SAM" id="MobiDB-lite"/>
    </source>
</evidence>
<protein>
    <submittedName>
        <fullName evidence="8">Uncharacterized protein</fullName>
    </submittedName>
</protein>
<dbReference type="Pfam" id="PF02178">
    <property type="entry name" value="AT_hook"/>
    <property type="match status" value="7"/>
</dbReference>
<dbReference type="PROSITE" id="PS00354">
    <property type="entry name" value="HMGI_Y"/>
    <property type="match status" value="1"/>
</dbReference>
<dbReference type="AlphaFoldDB" id="A0A397UTN3"/>
<dbReference type="PANTHER" id="PTHR23341">
    <property type="entry name" value="HIGH MOBILITY GROUP PROTEINS HMG-A AND C"/>
    <property type="match status" value="1"/>
</dbReference>
<dbReference type="OrthoDB" id="2379564at2759"/>
<dbReference type="Proteomes" id="UP000266673">
    <property type="component" value="Unassembled WGS sequence"/>
</dbReference>
<feature type="compositionally biased region" description="Basic and acidic residues" evidence="7">
    <location>
        <begin position="84"/>
        <end position="97"/>
    </location>
</feature>
<keyword evidence="9" id="KW-1185">Reference proteome</keyword>
<evidence type="ECO:0000256" key="1">
    <source>
        <dbReference type="ARBA" id="ARBA00004123"/>
    </source>
</evidence>
<sequence>MPPTPVLTDSQYKISVDSKTPNIIEESSSIYKSIELQSDISRQDHLRIFDPPNPTNEMNTNAKDDSTKDMATNEISDVATKLEVPVEKKTREGHKSQDSTSNNNDAETATLEKSQQGQEETEGPDNVNDKDTNLPEKRARGRPKKEVSNSVIEKSASKTRGRPKKDKLATITASNNTNSSEKRRGRPKREEIKTTSDDTANSIVKRGRGRPKQSESNRITSVVQKRTRGRPKKERGRPPISTEKRRPGRPKVTNQDVFDGPTKTDEEDNKITTSEKRGRGRPRKNPLLSQVGKSKIAPKRVTSDKISNGTPKPRGRPRKVATDKEVDASHSESVIVHTETSTVNEVQIEILAHNTNSNAIQDDPVEPSNAVALNEQETVKASNGEPPKKRGRPKRDDQTEQGLTKKVKA</sequence>
<dbReference type="GO" id="GO:0003712">
    <property type="term" value="F:transcription coregulator activity"/>
    <property type="evidence" value="ECO:0007669"/>
    <property type="project" value="TreeGrafter"/>
</dbReference>
<feature type="compositionally biased region" description="Basic and acidic residues" evidence="7">
    <location>
        <begin position="127"/>
        <end position="138"/>
    </location>
</feature>
<feature type="region of interest" description="Disordered" evidence="7">
    <location>
        <begin position="354"/>
        <end position="409"/>
    </location>
</feature>
<dbReference type="InterPro" id="IPR017956">
    <property type="entry name" value="AT_hook_DNA-bd_motif"/>
</dbReference>
<evidence type="ECO:0000256" key="6">
    <source>
        <dbReference type="ARBA" id="ARBA00023242"/>
    </source>
</evidence>
<dbReference type="GO" id="GO:0005634">
    <property type="term" value="C:nucleus"/>
    <property type="evidence" value="ECO:0007669"/>
    <property type="project" value="UniProtKB-SubCell"/>
</dbReference>
<dbReference type="InterPro" id="IPR000637">
    <property type="entry name" value="HMGI/Y_DNA-bd_CS"/>
</dbReference>
<proteinExistence type="inferred from homology"/>
<comment type="subcellular location">
    <subcellularLocation>
        <location evidence="1">Nucleus</location>
    </subcellularLocation>
</comment>
<feature type="compositionally biased region" description="Basic and acidic residues" evidence="7">
    <location>
        <begin position="320"/>
        <end position="330"/>
    </location>
</feature>
<keyword evidence="6" id="KW-0539">Nucleus</keyword>
<dbReference type="PANTHER" id="PTHR23341:SF2">
    <property type="entry name" value="HIGH MOBILITY GROUP PROTEIN HMG-12"/>
    <property type="match status" value="1"/>
</dbReference>
<dbReference type="SMART" id="SM00384">
    <property type="entry name" value="AT_hook"/>
    <property type="match status" value="9"/>
</dbReference>
<accession>A0A397UTN3</accession>
<keyword evidence="3" id="KW-0805">Transcription regulation</keyword>
<dbReference type="GO" id="GO:0010557">
    <property type="term" value="P:positive regulation of macromolecule biosynthetic process"/>
    <property type="evidence" value="ECO:0007669"/>
    <property type="project" value="UniProtKB-ARBA"/>
</dbReference>
<dbReference type="GO" id="GO:0006355">
    <property type="term" value="P:regulation of DNA-templated transcription"/>
    <property type="evidence" value="ECO:0007669"/>
    <property type="project" value="InterPro"/>
</dbReference>
<feature type="compositionally biased region" description="Polar residues" evidence="7">
    <location>
        <begin position="98"/>
        <end position="118"/>
    </location>
</feature>
<comment type="caution">
    <text evidence="8">The sequence shown here is derived from an EMBL/GenBank/DDBJ whole genome shotgun (WGS) entry which is preliminary data.</text>
</comment>
<evidence type="ECO:0000313" key="8">
    <source>
        <dbReference type="EMBL" id="RIB12089.1"/>
    </source>
</evidence>